<evidence type="ECO:0000313" key="2">
    <source>
        <dbReference type="Proteomes" id="UP001238540"/>
    </source>
</evidence>
<proteinExistence type="predicted"/>
<gene>
    <name evidence="1" type="ORF">QWZ16_04860</name>
</gene>
<evidence type="ECO:0000313" key="1">
    <source>
        <dbReference type="EMBL" id="MDN3609054.1"/>
    </source>
</evidence>
<name>A0ABT8BQW2_9VIBR</name>
<protein>
    <submittedName>
        <fullName evidence="1">Uncharacterized protein</fullName>
    </submittedName>
</protein>
<keyword evidence="2" id="KW-1185">Reference proteome</keyword>
<organism evidence="1 2">
    <name type="scientific">Vibrio ostreicida</name>
    <dbReference type="NCBI Taxonomy" id="526588"/>
    <lineage>
        <taxon>Bacteria</taxon>
        <taxon>Pseudomonadati</taxon>
        <taxon>Pseudomonadota</taxon>
        <taxon>Gammaproteobacteria</taxon>
        <taxon>Vibrionales</taxon>
        <taxon>Vibrionaceae</taxon>
        <taxon>Vibrio</taxon>
    </lineage>
</organism>
<dbReference type="RefSeq" id="WP_290310930.1">
    <property type="nucleotide sequence ID" value="NZ_JAUFQC010000001.1"/>
</dbReference>
<dbReference type="EMBL" id="JAUFQC010000001">
    <property type="protein sequence ID" value="MDN3609054.1"/>
    <property type="molecule type" value="Genomic_DNA"/>
</dbReference>
<accession>A0ABT8BQW2</accession>
<dbReference type="Proteomes" id="UP001238540">
    <property type="component" value="Unassembled WGS sequence"/>
</dbReference>
<comment type="caution">
    <text evidence="1">The sequence shown here is derived from an EMBL/GenBank/DDBJ whole genome shotgun (WGS) entry which is preliminary data.</text>
</comment>
<sequence>MYERWTFPCVLSNTFTTFEKKEATPLFYHIGVEICLTSNNAEIPVMSSAQFPYSLSQAIITIIVTSHDLSYSRLHRLSGVRGNNERNPVYLAWIQSD</sequence>
<reference evidence="2" key="1">
    <citation type="journal article" date="2019" name="Int. J. Syst. Evol. Microbiol.">
        <title>The Global Catalogue of Microorganisms (GCM) 10K type strain sequencing project: providing services to taxonomists for standard genome sequencing and annotation.</title>
        <authorList>
            <consortium name="The Broad Institute Genomics Platform"/>
            <consortium name="The Broad Institute Genome Sequencing Center for Infectious Disease"/>
            <person name="Wu L."/>
            <person name="Ma J."/>
        </authorList>
    </citation>
    <scope>NUCLEOTIDE SEQUENCE [LARGE SCALE GENOMIC DNA]</scope>
    <source>
        <strain evidence="2">CECT 7398</strain>
    </source>
</reference>